<dbReference type="Proteomes" id="UP000008062">
    <property type="component" value="Chromosome 3"/>
</dbReference>
<dbReference type="GeneID" id="13395825"/>
<reference evidence="2 3" key="1">
    <citation type="journal article" date="2011" name="PLoS Genet.">
        <title>Finished genome of the fungal wheat pathogen Mycosphaerella graminicola reveals dispensome structure, chromosome plasticity, and stealth pathogenesis.</title>
        <authorList>
            <person name="Goodwin S.B."/>
            <person name="Ben M'barek S."/>
            <person name="Dhillon B."/>
            <person name="Wittenberg A.H.J."/>
            <person name="Crane C.F."/>
            <person name="Hane J.K."/>
            <person name="Foster A.J."/>
            <person name="Van der Lee T.A.J."/>
            <person name="Grimwood J."/>
            <person name="Aerts A."/>
            <person name="Antoniw J."/>
            <person name="Bailey A."/>
            <person name="Bluhm B."/>
            <person name="Bowler J."/>
            <person name="Bristow J."/>
            <person name="van der Burgt A."/>
            <person name="Canto-Canche B."/>
            <person name="Churchill A.C.L."/>
            <person name="Conde-Ferraez L."/>
            <person name="Cools H.J."/>
            <person name="Coutinho P.M."/>
            <person name="Csukai M."/>
            <person name="Dehal P."/>
            <person name="De Wit P."/>
            <person name="Donzelli B."/>
            <person name="van de Geest H.C."/>
            <person name="van Ham R.C.H.J."/>
            <person name="Hammond-Kosack K.E."/>
            <person name="Henrissat B."/>
            <person name="Kilian A."/>
            <person name="Kobayashi A.K."/>
            <person name="Koopmann E."/>
            <person name="Kourmpetis Y."/>
            <person name="Kuzniar A."/>
            <person name="Lindquist E."/>
            <person name="Lombard V."/>
            <person name="Maliepaard C."/>
            <person name="Martins N."/>
            <person name="Mehrabi R."/>
            <person name="Nap J.P.H."/>
            <person name="Ponomarenko A."/>
            <person name="Rudd J.J."/>
            <person name="Salamov A."/>
            <person name="Schmutz J."/>
            <person name="Schouten H.J."/>
            <person name="Shapiro H."/>
            <person name="Stergiopoulos I."/>
            <person name="Torriani S.F.F."/>
            <person name="Tu H."/>
            <person name="de Vries R.P."/>
            <person name="Waalwijk C."/>
            <person name="Ware S.B."/>
            <person name="Wiebenga A."/>
            <person name="Zwiers L.-H."/>
            <person name="Oliver R.P."/>
            <person name="Grigoriev I.V."/>
            <person name="Kema G.H.J."/>
        </authorList>
    </citation>
    <scope>NUCLEOTIDE SEQUENCE [LARGE SCALE GENOMIC DNA]</scope>
    <source>
        <strain evidence="3">CBS 115943 / IPO323</strain>
    </source>
</reference>
<dbReference type="HOGENOM" id="CLU_007381_0_0_1"/>
<feature type="region of interest" description="Disordered" evidence="1">
    <location>
        <begin position="443"/>
        <end position="463"/>
    </location>
</feature>
<sequence>MYIATPRRPPQIVGHKSLSSRIDTMDPKPNRRSPLLDGALPPHLRSQQLASPQPALGARDVAEVLLEAQYPSDSESQPCDLLHHIGFVQGRWSAAVWLVKRLVDKFPLEIKKNLSSTEMKDLWGVAGHLLHATDIPIMLDLPFVPSPNKGSPSVKLDDFTDGPWNDSDIENYTAHDVLGQIWRTLGRMTLECVGGDVRPEVLEMIAYLHHREIMPMTIYHFNPGLEKTTIQQPPLIPLLSSRILTALSDAAWNAEQRLVGETAKARIGTLTAAQGRAKVRMEGIRAEVWIELVLWSCLHGGWVQQGAAILYDIVTEVMWSPLSWREYEKTLPSVDQMNDGDWNGWEYAFKTRPTSSMSSMDGHAGFSPGVEQTVSAEVVNAYIDAIASVAKDSSSGNLYANLMLLRKFKAFLQKGNLGLSFGSWDGLVARVLEVEQMEPELDSSQATKAVDLSPGLGQGLEDKNSQDLPKYVLDNGSAMAGILHRALQGAINRGETHIAHKVFSALRKRADADKLTSITSFLEGSRPLFKALSANEIFTSNLPGIEYPGFEMQLPASTLGPFLALNVRQDYFAYARKLIYTDDLDGAVIPESMYGDPFISGPLIEFAAKTNDRALLIKLKSHSSEETRPTILDLHVDAMRWDSASRTLDHLTSTKNEWHMYSLANIASKIVFLEGQESNDKSNDERNRKAARQLFERVYRMYSQSSRTALVRAQTLLTIFSTIDEKCAKFCSSIVPEKGFHDFRCSAIPFNRLLSGVLAVHGSIVGRRVLSDLWPSWARRSAARPSGGVHNTRLVIKPPHGSRSVVYGSLQPDAQTIFMILSQAMQEADSSASEGPQPSTATEDMPPVDVSPQAGGRVLESIATQAPIRRPDRPQWRILMWSIGALWEIAKPYQDTVDMIDDVLVKHGGERFRAELPGLVQKIYERKYSVPRWTEAISRAADIEYQITTDFTSLTTWTPPTWLLSGRDEMILADKIQQLPASPSSGPFPHFQPSNQMLDDYVCEEAFRATEDELLEIAEEDII</sequence>
<dbReference type="EMBL" id="CM001198">
    <property type="protein sequence ID" value="EGP88628.1"/>
    <property type="molecule type" value="Genomic_DNA"/>
</dbReference>
<dbReference type="RefSeq" id="XP_003853652.1">
    <property type="nucleotide sequence ID" value="XM_003853604.1"/>
</dbReference>
<name>F9X609_ZYMTI</name>
<dbReference type="eggNOG" id="ENOG502SKSN">
    <property type="taxonomic scope" value="Eukaryota"/>
</dbReference>
<dbReference type="AlphaFoldDB" id="F9X609"/>
<gene>
    <name evidence="2" type="ORF">MYCGRDRAFT_108421</name>
</gene>
<dbReference type="OrthoDB" id="5341924at2759"/>
<keyword evidence="3" id="KW-1185">Reference proteome</keyword>
<protein>
    <submittedName>
        <fullName evidence="2">Uncharacterized protein</fullName>
    </submittedName>
</protein>
<feature type="region of interest" description="Disordered" evidence="1">
    <location>
        <begin position="1"/>
        <end position="42"/>
    </location>
</feature>
<organism evidence="2 3">
    <name type="scientific">Zymoseptoria tritici (strain CBS 115943 / IPO323)</name>
    <name type="common">Speckled leaf blotch fungus</name>
    <name type="synonym">Septoria tritici</name>
    <dbReference type="NCBI Taxonomy" id="336722"/>
    <lineage>
        <taxon>Eukaryota</taxon>
        <taxon>Fungi</taxon>
        <taxon>Dikarya</taxon>
        <taxon>Ascomycota</taxon>
        <taxon>Pezizomycotina</taxon>
        <taxon>Dothideomycetes</taxon>
        <taxon>Dothideomycetidae</taxon>
        <taxon>Mycosphaerellales</taxon>
        <taxon>Mycosphaerellaceae</taxon>
        <taxon>Zymoseptoria</taxon>
    </lineage>
</organism>
<proteinExistence type="predicted"/>
<feature type="compositionally biased region" description="Polar residues" evidence="1">
    <location>
        <begin position="828"/>
        <end position="842"/>
    </location>
</feature>
<feature type="region of interest" description="Disordered" evidence="1">
    <location>
        <begin position="828"/>
        <end position="853"/>
    </location>
</feature>
<dbReference type="STRING" id="336722.F9X609"/>
<dbReference type="KEGG" id="ztr:MYCGRDRAFT_108421"/>
<evidence type="ECO:0000256" key="1">
    <source>
        <dbReference type="SAM" id="MobiDB-lite"/>
    </source>
</evidence>
<dbReference type="OMA" id="WLELILW"/>
<evidence type="ECO:0000313" key="3">
    <source>
        <dbReference type="Proteomes" id="UP000008062"/>
    </source>
</evidence>
<accession>F9X609</accession>
<evidence type="ECO:0000313" key="2">
    <source>
        <dbReference type="EMBL" id="EGP88628.1"/>
    </source>
</evidence>
<dbReference type="InParanoid" id="F9X609"/>